<dbReference type="Gene3D" id="1.50.40.10">
    <property type="entry name" value="Mitochondrial carrier domain"/>
    <property type="match status" value="1"/>
</dbReference>
<gene>
    <name evidence="7" type="ORF">X975_21630</name>
</gene>
<sequence length="205" mass="22895">MHDCAYHTDDSAHMVHSPAMEIVQTYPFLKSFLAGSVSGTCSTLLFQPLDLIKTRLQNPTKSGQTRNGMFKLFIHVVRNEKLVGLWRGTVPSIMRCVPGVGMYFSSLHWLQSNFGTKDPSPLESVCFGVLARSFAGATLLPVTVIKTRYESGVYSYNSLSEALFKIYKNEGRKGLFSGMIPTLFRDAPFSGIYLMFYTQAKKIVP</sequence>
<dbReference type="GO" id="GO:0015187">
    <property type="term" value="F:glycine transmembrane transporter activity"/>
    <property type="evidence" value="ECO:0007669"/>
    <property type="project" value="TreeGrafter"/>
</dbReference>
<evidence type="ECO:0000256" key="5">
    <source>
        <dbReference type="PROSITE-ProRule" id="PRU00282"/>
    </source>
</evidence>
<reference evidence="7 8" key="1">
    <citation type="submission" date="2013-11" db="EMBL/GenBank/DDBJ databases">
        <title>Genome sequencing of Stegodyphus mimosarum.</title>
        <authorList>
            <person name="Bechsgaard J."/>
        </authorList>
    </citation>
    <scope>NUCLEOTIDE SEQUENCE [LARGE SCALE GENOMIC DNA]</scope>
</reference>
<evidence type="ECO:0000256" key="3">
    <source>
        <dbReference type="ARBA" id="ARBA00022692"/>
    </source>
</evidence>
<dbReference type="GO" id="GO:0005739">
    <property type="term" value="C:mitochondrion"/>
    <property type="evidence" value="ECO:0007669"/>
    <property type="project" value="TreeGrafter"/>
</dbReference>
<dbReference type="InterPro" id="IPR018108">
    <property type="entry name" value="MCP_transmembrane"/>
</dbReference>
<dbReference type="PANTHER" id="PTHR46181">
    <property type="entry name" value="MITOCHONDRIAL GLYCINE TRANSPORTER"/>
    <property type="match status" value="1"/>
</dbReference>
<comment type="similarity">
    <text evidence="2 6">Belongs to the mitochondrial carrier (TC 2.A.29) family.</text>
</comment>
<feature type="repeat" description="Solcar" evidence="5">
    <location>
        <begin position="119"/>
        <end position="203"/>
    </location>
</feature>
<dbReference type="GO" id="GO:0016020">
    <property type="term" value="C:membrane"/>
    <property type="evidence" value="ECO:0007669"/>
    <property type="project" value="UniProtKB-SubCell"/>
</dbReference>
<dbReference type="GO" id="GO:1904983">
    <property type="term" value="P:glycine import into mitochondrion"/>
    <property type="evidence" value="ECO:0007669"/>
    <property type="project" value="TreeGrafter"/>
</dbReference>
<dbReference type="SUPFAM" id="SSF103506">
    <property type="entry name" value="Mitochondrial carrier"/>
    <property type="match status" value="1"/>
</dbReference>
<dbReference type="AlphaFoldDB" id="A0A087UNE6"/>
<proteinExistence type="inferred from homology"/>
<keyword evidence="8" id="KW-1185">Reference proteome</keyword>
<keyword evidence="6" id="KW-0813">Transport</keyword>
<dbReference type="EMBL" id="KK120714">
    <property type="protein sequence ID" value="KFM78885.1"/>
    <property type="molecule type" value="Genomic_DNA"/>
</dbReference>
<dbReference type="PANTHER" id="PTHR46181:SF3">
    <property type="entry name" value="MITOCHONDRIAL GLYCINE TRANSPORTER"/>
    <property type="match status" value="1"/>
</dbReference>
<dbReference type="Pfam" id="PF00153">
    <property type="entry name" value="Mito_carr"/>
    <property type="match status" value="2"/>
</dbReference>
<dbReference type="STRING" id="407821.A0A087UNE6"/>
<name>A0A087UNE6_STEMI</name>
<accession>A0A087UNE6</accession>
<keyword evidence="4 5" id="KW-0472">Membrane</keyword>
<keyword evidence="3 5" id="KW-0812">Transmembrane</keyword>
<feature type="non-terminal residue" evidence="7">
    <location>
        <position position="205"/>
    </location>
</feature>
<dbReference type="PROSITE" id="PS50920">
    <property type="entry name" value="SOLCAR"/>
    <property type="match status" value="2"/>
</dbReference>
<evidence type="ECO:0000256" key="4">
    <source>
        <dbReference type="ARBA" id="ARBA00023136"/>
    </source>
</evidence>
<evidence type="ECO:0000313" key="8">
    <source>
        <dbReference type="Proteomes" id="UP000054359"/>
    </source>
</evidence>
<dbReference type="InterPro" id="IPR023395">
    <property type="entry name" value="MCP_dom_sf"/>
</dbReference>
<dbReference type="Proteomes" id="UP000054359">
    <property type="component" value="Unassembled WGS sequence"/>
</dbReference>
<organism evidence="7 8">
    <name type="scientific">Stegodyphus mimosarum</name>
    <name type="common">African social velvet spider</name>
    <dbReference type="NCBI Taxonomy" id="407821"/>
    <lineage>
        <taxon>Eukaryota</taxon>
        <taxon>Metazoa</taxon>
        <taxon>Ecdysozoa</taxon>
        <taxon>Arthropoda</taxon>
        <taxon>Chelicerata</taxon>
        <taxon>Arachnida</taxon>
        <taxon>Araneae</taxon>
        <taxon>Araneomorphae</taxon>
        <taxon>Entelegynae</taxon>
        <taxon>Eresoidea</taxon>
        <taxon>Eresidae</taxon>
        <taxon>Stegodyphus</taxon>
    </lineage>
</organism>
<dbReference type="OrthoDB" id="6409076at2759"/>
<feature type="repeat" description="Solcar" evidence="5">
    <location>
        <begin position="26"/>
        <end position="113"/>
    </location>
</feature>
<evidence type="ECO:0000256" key="6">
    <source>
        <dbReference type="RuleBase" id="RU000488"/>
    </source>
</evidence>
<protein>
    <submittedName>
        <fullName evidence="7">Solute carrier family 25 member 38</fullName>
    </submittedName>
</protein>
<comment type="subcellular location">
    <subcellularLocation>
        <location evidence="1">Membrane</location>
        <topology evidence="1">Multi-pass membrane protein</topology>
    </subcellularLocation>
</comment>
<evidence type="ECO:0000256" key="2">
    <source>
        <dbReference type="ARBA" id="ARBA00006375"/>
    </source>
</evidence>
<evidence type="ECO:0000313" key="7">
    <source>
        <dbReference type="EMBL" id="KFM78885.1"/>
    </source>
</evidence>
<dbReference type="OMA" id="PWTQVLR"/>
<evidence type="ECO:0000256" key="1">
    <source>
        <dbReference type="ARBA" id="ARBA00004141"/>
    </source>
</evidence>